<dbReference type="Proteomes" id="UP000054107">
    <property type="component" value="Unassembled WGS sequence"/>
</dbReference>
<evidence type="ECO:0000256" key="3">
    <source>
        <dbReference type="ARBA" id="ARBA00022898"/>
    </source>
</evidence>
<dbReference type="PRINTS" id="PR01179">
    <property type="entry name" value="ODADCRBXLASE"/>
</dbReference>
<dbReference type="InterPro" id="IPR009006">
    <property type="entry name" value="Ala_racemase/Decarboxylase_C"/>
</dbReference>
<dbReference type="GO" id="GO:0004586">
    <property type="term" value="F:ornithine decarboxylase activity"/>
    <property type="evidence" value="ECO:0007669"/>
    <property type="project" value="TreeGrafter"/>
</dbReference>
<dbReference type="FunFam" id="3.20.20.10:FF:000005">
    <property type="entry name" value="Ornithine decarboxylase"/>
    <property type="match status" value="1"/>
</dbReference>
<dbReference type="Pfam" id="PF02784">
    <property type="entry name" value="Orn_Arg_deC_N"/>
    <property type="match status" value="1"/>
</dbReference>
<evidence type="ECO:0000313" key="6">
    <source>
        <dbReference type="EMBL" id="CEP10496.1"/>
    </source>
</evidence>
<comment type="similarity">
    <text evidence="2">Belongs to the Orn/Lys/Arg decarboxylase class-II family.</text>
</comment>
<sequence>MRTELETIIINPPSNGAFFKTAPTSPDVDVYNRPISEVFQQRLDAITSQKWESDQENAFFVADLGEVLRQHFRWKSLLPRIEPFYDPMVVQLLASLGCGFDCASKQEIQQVLDVGVEASRIIYANPCKQASFIRYAAQQNVSRMTFDNAEELLKIKKYYPEAELVLRILTDDSMSLCQLGLKFGAPLHTVQHLLQTAKDLDLNVVGVSFHVGSGCLDENAFGDAVLLARNVFDQAKCMGYDFKLLDVGGGFPGADVKDGITFEKVAAVLGPIVDRLFPTDVRVIAEPGRYYVASAFTLTTNIIGRRTSNAVTESSEPATNPEYMYYVNDGMYGSFNCIIFDHQVVHPKVLLKDELFMFGQDVPEAQYESSVWGPTCDSIDCLNKSTRLPKLEPGDWLYYENMGAYTICAASQFNGFRKSEVLYTNTFC</sequence>
<dbReference type="PRINTS" id="PR01182">
    <property type="entry name" value="ORNDCRBXLASE"/>
</dbReference>
<organism evidence="6 7">
    <name type="scientific">Parasitella parasitica</name>
    <dbReference type="NCBI Taxonomy" id="35722"/>
    <lineage>
        <taxon>Eukaryota</taxon>
        <taxon>Fungi</taxon>
        <taxon>Fungi incertae sedis</taxon>
        <taxon>Mucoromycota</taxon>
        <taxon>Mucoromycotina</taxon>
        <taxon>Mucoromycetes</taxon>
        <taxon>Mucorales</taxon>
        <taxon>Mucorineae</taxon>
        <taxon>Mucoraceae</taxon>
        <taxon>Parasitella</taxon>
    </lineage>
</organism>
<dbReference type="SUPFAM" id="SSF51419">
    <property type="entry name" value="PLP-binding barrel"/>
    <property type="match status" value="1"/>
</dbReference>
<feature type="domain" description="Orn/DAP/Arg decarboxylase 2 N-terminal" evidence="5">
    <location>
        <begin position="64"/>
        <end position="293"/>
    </location>
</feature>
<dbReference type="InterPro" id="IPR002433">
    <property type="entry name" value="Orn_de-COase"/>
</dbReference>
<dbReference type="AlphaFoldDB" id="A0A0B7MWS8"/>
<evidence type="ECO:0000259" key="5">
    <source>
        <dbReference type="Pfam" id="PF02784"/>
    </source>
</evidence>
<evidence type="ECO:0000256" key="1">
    <source>
        <dbReference type="ARBA" id="ARBA00001933"/>
    </source>
</evidence>
<name>A0A0B7MWS8_9FUNG</name>
<dbReference type="EMBL" id="LN724412">
    <property type="protein sequence ID" value="CEP10496.1"/>
    <property type="molecule type" value="Genomic_DNA"/>
</dbReference>
<dbReference type="Gene3D" id="3.20.20.10">
    <property type="entry name" value="Alanine racemase"/>
    <property type="match status" value="1"/>
</dbReference>
<keyword evidence="7" id="KW-1185">Reference proteome</keyword>
<evidence type="ECO:0000313" key="7">
    <source>
        <dbReference type="Proteomes" id="UP000054107"/>
    </source>
</evidence>
<dbReference type="InterPro" id="IPR022644">
    <property type="entry name" value="De-COase2_N"/>
</dbReference>
<keyword evidence="3" id="KW-0663">Pyridoxal phosphate</keyword>
<dbReference type="PANTHER" id="PTHR11482">
    <property type="entry name" value="ARGININE/DIAMINOPIMELATE/ORNITHINE DECARBOXYLASE"/>
    <property type="match status" value="1"/>
</dbReference>
<gene>
    <name evidence="6" type="primary">PARPA_04212.1 scaffold 12477</name>
</gene>
<keyword evidence="4" id="KW-0456">Lyase</keyword>
<comment type="cofactor">
    <cofactor evidence="1">
        <name>pyridoxal 5'-phosphate</name>
        <dbReference type="ChEBI" id="CHEBI:597326"/>
    </cofactor>
</comment>
<dbReference type="Gene3D" id="2.40.37.10">
    <property type="entry name" value="Lyase, Ornithine Decarboxylase, Chain A, domain 1"/>
    <property type="match status" value="1"/>
</dbReference>
<dbReference type="OrthoDB" id="5034579at2759"/>
<dbReference type="PANTHER" id="PTHR11482:SF6">
    <property type="entry name" value="ORNITHINE DECARBOXYLASE 1-RELATED"/>
    <property type="match status" value="1"/>
</dbReference>
<dbReference type="InterPro" id="IPR029066">
    <property type="entry name" value="PLP-binding_barrel"/>
</dbReference>
<protein>
    <recommendedName>
        <fullName evidence="5">Orn/DAP/Arg decarboxylase 2 N-terminal domain-containing protein</fullName>
    </recommendedName>
</protein>
<dbReference type="CDD" id="cd00622">
    <property type="entry name" value="PLPDE_III_ODC"/>
    <property type="match status" value="1"/>
</dbReference>
<evidence type="ECO:0000256" key="2">
    <source>
        <dbReference type="ARBA" id="ARBA00008872"/>
    </source>
</evidence>
<dbReference type="SUPFAM" id="SSF50621">
    <property type="entry name" value="Alanine racemase C-terminal domain-like"/>
    <property type="match status" value="1"/>
</dbReference>
<dbReference type="GO" id="GO:0033387">
    <property type="term" value="P:putrescine biosynthetic process from arginine, via ornithine"/>
    <property type="evidence" value="ECO:0007669"/>
    <property type="project" value="TreeGrafter"/>
</dbReference>
<evidence type="ECO:0000256" key="4">
    <source>
        <dbReference type="ARBA" id="ARBA00023239"/>
    </source>
</evidence>
<proteinExistence type="inferred from homology"/>
<accession>A0A0B7MWS8</accession>
<reference evidence="6 7" key="1">
    <citation type="submission" date="2014-09" db="EMBL/GenBank/DDBJ databases">
        <authorList>
            <person name="Ellenberger Sabrina"/>
        </authorList>
    </citation>
    <scope>NUCLEOTIDE SEQUENCE [LARGE SCALE GENOMIC DNA]</scope>
    <source>
        <strain evidence="6 7">CBS 412.66</strain>
    </source>
</reference>
<dbReference type="GO" id="GO:0005737">
    <property type="term" value="C:cytoplasm"/>
    <property type="evidence" value="ECO:0007669"/>
    <property type="project" value="TreeGrafter"/>
</dbReference>
<dbReference type="STRING" id="35722.A0A0B7MWS8"/>
<dbReference type="InterPro" id="IPR000183">
    <property type="entry name" value="Orn/DAP/Arg_de-COase"/>
</dbReference>